<keyword evidence="6 7" id="KW-0472">Membrane</keyword>
<evidence type="ECO:0000256" key="3">
    <source>
        <dbReference type="ARBA" id="ARBA00022475"/>
    </source>
</evidence>
<dbReference type="Pfam" id="PF09335">
    <property type="entry name" value="VTT_dom"/>
    <property type="match status" value="1"/>
</dbReference>
<dbReference type="Pfam" id="PF01569">
    <property type="entry name" value="PAP2"/>
    <property type="match status" value="1"/>
</dbReference>
<evidence type="ECO:0000256" key="2">
    <source>
        <dbReference type="ARBA" id="ARBA00010792"/>
    </source>
</evidence>
<feature type="transmembrane region" description="Helical" evidence="7">
    <location>
        <begin position="364"/>
        <end position="387"/>
    </location>
</feature>
<feature type="transmembrane region" description="Helical" evidence="7">
    <location>
        <begin position="171"/>
        <end position="189"/>
    </location>
</feature>
<gene>
    <name evidence="9" type="ORF">BJI67_08010</name>
</gene>
<feature type="transmembrane region" description="Helical" evidence="7">
    <location>
        <begin position="460"/>
        <end position="482"/>
    </location>
</feature>
<comment type="similarity">
    <text evidence="2">Belongs to the DedA family.</text>
</comment>
<proteinExistence type="inferred from homology"/>
<dbReference type="PANTHER" id="PTHR30353:SF15">
    <property type="entry name" value="INNER MEMBRANE PROTEIN YABI"/>
    <property type="match status" value="1"/>
</dbReference>
<evidence type="ECO:0000256" key="1">
    <source>
        <dbReference type="ARBA" id="ARBA00004651"/>
    </source>
</evidence>
<dbReference type="CDD" id="cd03392">
    <property type="entry name" value="PAP2_like_2"/>
    <property type="match status" value="1"/>
</dbReference>
<comment type="subcellular location">
    <subcellularLocation>
        <location evidence="1">Cell membrane</location>
        <topology evidence="1">Multi-pass membrane protein</topology>
    </subcellularLocation>
</comment>
<dbReference type="InterPro" id="IPR036938">
    <property type="entry name" value="PAP2/HPO_sf"/>
</dbReference>
<dbReference type="SUPFAM" id="SSF48317">
    <property type="entry name" value="Acid phosphatase/Vanadium-dependent haloperoxidase"/>
    <property type="match status" value="1"/>
</dbReference>
<evidence type="ECO:0000259" key="8">
    <source>
        <dbReference type="SMART" id="SM00014"/>
    </source>
</evidence>
<dbReference type="SMART" id="SM00014">
    <property type="entry name" value="acidPPc"/>
    <property type="match status" value="1"/>
</dbReference>
<protein>
    <recommendedName>
        <fullName evidence="8">Phosphatidic acid phosphatase type 2/haloperoxidase domain-containing protein</fullName>
    </recommendedName>
</protein>
<dbReference type="EMBL" id="CP017448">
    <property type="protein sequence ID" value="AOV17010.1"/>
    <property type="molecule type" value="Genomic_DNA"/>
</dbReference>
<dbReference type="InterPro" id="IPR000326">
    <property type="entry name" value="PAP2/HPO"/>
</dbReference>
<evidence type="ECO:0000313" key="9">
    <source>
        <dbReference type="EMBL" id="AOV17010.1"/>
    </source>
</evidence>
<keyword evidence="5 7" id="KW-1133">Transmembrane helix</keyword>
<feature type="transmembrane region" description="Helical" evidence="7">
    <location>
        <begin position="431"/>
        <end position="448"/>
    </location>
</feature>
<dbReference type="Proteomes" id="UP000095342">
    <property type="component" value="Chromosome"/>
</dbReference>
<evidence type="ECO:0000256" key="6">
    <source>
        <dbReference type="ARBA" id="ARBA00023136"/>
    </source>
</evidence>
<name>A0A1D8K7V3_9GAMM</name>
<evidence type="ECO:0000256" key="5">
    <source>
        <dbReference type="ARBA" id="ARBA00022989"/>
    </source>
</evidence>
<organism evidence="9 10">
    <name type="scientific">Acidihalobacter aeolianus</name>
    <dbReference type="NCBI Taxonomy" id="2792603"/>
    <lineage>
        <taxon>Bacteria</taxon>
        <taxon>Pseudomonadati</taxon>
        <taxon>Pseudomonadota</taxon>
        <taxon>Gammaproteobacteria</taxon>
        <taxon>Chromatiales</taxon>
        <taxon>Ectothiorhodospiraceae</taxon>
        <taxon>Acidihalobacter</taxon>
    </lineage>
</organism>
<keyword evidence="4 7" id="KW-0812">Transmembrane</keyword>
<dbReference type="InterPro" id="IPR032816">
    <property type="entry name" value="VTT_dom"/>
</dbReference>
<feature type="transmembrane region" description="Helical" evidence="7">
    <location>
        <begin position="137"/>
        <end position="159"/>
    </location>
</feature>
<dbReference type="Gene3D" id="1.20.144.10">
    <property type="entry name" value="Phosphatidic acid phosphatase type 2/haloperoxidase"/>
    <property type="match status" value="1"/>
</dbReference>
<dbReference type="InterPro" id="IPR025902">
    <property type="entry name" value="LssY-like-C_dom"/>
</dbReference>
<keyword evidence="10" id="KW-1185">Reference proteome</keyword>
<evidence type="ECO:0000313" key="10">
    <source>
        <dbReference type="Proteomes" id="UP000095342"/>
    </source>
</evidence>
<feature type="transmembrane region" description="Helical" evidence="7">
    <location>
        <begin position="247"/>
        <end position="267"/>
    </location>
</feature>
<dbReference type="Pfam" id="PF14067">
    <property type="entry name" value="LssY_C"/>
    <property type="match status" value="1"/>
</dbReference>
<evidence type="ECO:0000256" key="7">
    <source>
        <dbReference type="SAM" id="Phobius"/>
    </source>
</evidence>
<feature type="domain" description="Phosphatidic acid phosphatase type 2/haloperoxidase" evidence="8">
    <location>
        <begin position="332"/>
        <end position="442"/>
    </location>
</feature>
<feature type="transmembrane region" description="Helical" evidence="7">
    <location>
        <begin position="51"/>
        <end position="73"/>
    </location>
</feature>
<feature type="transmembrane region" description="Helical" evidence="7">
    <location>
        <begin position="330"/>
        <end position="352"/>
    </location>
</feature>
<feature type="transmembrane region" description="Helical" evidence="7">
    <location>
        <begin position="399"/>
        <end position="419"/>
    </location>
</feature>
<dbReference type="AlphaFoldDB" id="A0A1D8K7V3"/>
<reference evidence="9 10" key="1">
    <citation type="submission" date="2016-09" db="EMBL/GenBank/DDBJ databases">
        <title>Acidihalobacter prosperus V6 (DSM14174).</title>
        <authorList>
            <person name="Khaleque H.N."/>
            <person name="Ramsay J.P."/>
            <person name="Murphy R.J.T."/>
            <person name="Kaksonen A.H."/>
            <person name="Boxall N.J."/>
            <person name="Watkin E.L.J."/>
        </authorList>
    </citation>
    <scope>NUCLEOTIDE SEQUENCE [LARGE SCALE GENOMIC DNA]</scope>
    <source>
        <strain evidence="9 10">V6</strain>
    </source>
</reference>
<dbReference type="KEGG" id="aaeo:BJI67_08010"/>
<feature type="transmembrane region" description="Helical" evidence="7">
    <location>
        <begin position="298"/>
        <end position="323"/>
    </location>
</feature>
<dbReference type="GO" id="GO:0005886">
    <property type="term" value="C:plasma membrane"/>
    <property type="evidence" value="ECO:0007669"/>
    <property type="project" value="UniProtKB-SubCell"/>
</dbReference>
<dbReference type="InterPro" id="IPR032818">
    <property type="entry name" value="DedA-like"/>
</dbReference>
<keyword evidence="3" id="KW-1003">Cell membrane</keyword>
<feature type="transmembrane region" description="Helical" evidence="7">
    <location>
        <begin position="12"/>
        <end position="31"/>
    </location>
</feature>
<sequence>MPAIQALHGWIYWIALLAALAETVLVVGLFLPGSTLLLLLGALSASPGGPSFIGILLFAVVGATLGDNVNYWLGRRYGQRWTREGLWLLRREHIEKTHTFFARHGGKSVFLSRFIPSLKEVAPFVAGTAGMSPRWFLLWNLLGALGWGLQWVGAGYVFARSLNLAQQWLSRSAIAIALLALFVLLLWYLRRTMLRHGPAWWAAVVATVQAFAQVLRDNPQIEALRGRHPRLFGLLAARLDRRRFEGLPLTLISAAFIYLALLFSGLVEDVLASDPIVALDHSVAELVAALRTPASITAAVWVSGLGVWPVVLAILLAAGLWLWRSQRRTYLLPLLMSVGGSTAFTFAGKLALHRPRPLDAAVHVASYAFPSGHATVAVSLFGFLAYIGLRELRRWPARVNLFFAWMVLALLIGASRVVLDVHYLSDILGGYLVGGMWLLAASGWTEWLRTRCPLAPARVGTLPVLVGLLLISVVYAVSTVMYPPHPSQPAPVEQVVQTLPQAIEPFLTAHLPREVRTALGTPAQPLSLALLAGNETQLSVQLAASGWRAADGSSVGALWRLWRQGLDDLRASPSPLFWRGELYALAFNHGAKQGKARLTLVLVLWRTPYRTQAGQWLWVGVVRAYDGMHWYPARRLAPSLDAARMRALRTLRNHGCLSNSRSFPWVAPQIGYSLIGDPFFTDGRLILSWLNATCRVPAGP</sequence>
<dbReference type="PANTHER" id="PTHR30353">
    <property type="entry name" value="INNER MEMBRANE PROTEIN DEDA-RELATED"/>
    <property type="match status" value="1"/>
</dbReference>
<accession>A0A1D8K7V3</accession>
<evidence type="ECO:0000256" key="4">
    <source>
        <dbReference type="ARBA" id="ARBA00022692"/>
    </source>
</evidence>
<dbReference type="RefSeq" id="WP_070072588.1">
    <property type="nucleotide sequence ID" value="NZ_CP017448.1"/>
</dbReference>